<evidence type="ECO:0000313" key="16">
    <source>
        <dbReference type="Proteomes" id="UP001215151"/>
    </source>
</evidence>
<evidence type="ECO:0008006" key="17">
    <source>
        <dbReference type="Google" id="ProtNLM"/>
    </source>
</evidence>
<dbReference type="Gene3D" id="1.10.630.10">
    <property type="entry name" value="Cytochrome P450"/>
    <property type="match status" value="1"/>
</dbReference>
<keyword evidence="12" id="KW-0472">Membrane</keyword>
<dbReference type="CDD" id="cd11065">
    <property type="entry name" value="CYP64-like"/>
    <property type="match status" value="1"/>
</dbReference>
<dbReference type="SUPFAM" id="SSF48264">
    <property type="entry name" value="Cytochrome P450"/>
    <property type="match status" value="1"/>
</dbReference>
<keyword evidence="8" id="KW-1133">Transmembrane helix</keyword>
<organism evidence="15 16">
    <name type="scientific">Trametes cubensis</name>
    <dbReference type="NCBI Taxonomy" id="1111947"/>
    <lineage>
        <taxon>Eukaryota</taxon>
        <taxon>Fungi</taxon>
        <taxon>Dikarya</taxon>
        <taxon>Basidiomycota</taxon>
        <taxon>Agaricomycotina</taxon>
        <taxon>Agaricomycetes</taxon>
        <taxon>Polyporales</taxon>
        <taxon>Polyporaceae</taxon>
        <taxon>Trametes</taxon>
    </lineage>
</organism>
<evidence type="ECO:0000256" key="9">
    <source>
        <dbReference type="ARBA" id="ARBA00023002"/>
    </source>
</evidence>
<dbReference type="InterPro" id="IPR036396">
    <property type="entry name" value="Cyt_P450_sf"/>
</dbReference>
<comment type="cofactor">
    <cofactor evidence="1 13">
        <name>heme</name>
        <dbReference type="ChEBI" id="CHEBI:30413"/>
    </cofactor>
</comment>
<dbReference type="GO" id="GO:0020037">
    <property type="term" value="F:heme binding"/>
    <property type="evidence" value="ECO:0007669"/>
    <property type="project" value="InterPro"/>
</dbReference>
<dbReference type="PANTHER" id="PTHR46300:SF7">
    <property type="entry name" value="P450, PUTATIVE (EUROFUNG)-RELATED"/>
    <property type="match status" value="1"/>
</dbReference>
<comment type="subcellular location">
    <subcellularLocation>
        <location evidence="2">Membrane</location>
        <topology evidence="2">Single-pass membrane protein</topology>
    </subcellularLocation>
</comment>
<keyword evidence="16" id="KW-1185">Reference proteome</keyword>
<dbReference type="Proteomes" id="UP001215151">
    <property type="component" value="Unassembled WGS sequence"/>
</dbReference>
<evidence type="ECO:0000256" key="11">
    <source>
        <dbReference type="ARBA" id="ARBA00023033"/>
    </source>
</evidence>
<keyword evidence="7 13" id="KW-0479">Metal-binding</keyword>
<comment type="pathway">
    <text evidence="3">Secondary metabolite biosynthesis.</text>
</comment>
<evidence type="ECO:0000256" key="13">
    <source>
        <dbReference type="PIRSR" id="PIRSR602401-1"/>
    </source>
</evidence>
<dbReference type="InterPro" id="IPR002401">
    <property type="entry name" value="Cyt_P450_E_grp-I"/>
</dbReference>
<dbReference type="EMBL" id="JAPEVG010000191">
    <property type="protein sequence ID" value="KAJ8474341.1"/>
    <property type="molecule type" value="Genomic_DNA"/>
</dbReference>
<dbReference type="GO" id="GO:0005506">
    <property type="term" value="F:iron ion binding"/>
    <property type="evidence" value="ECO:0007669"/>
    <property type="project" value="InterPro"/>
</dbReference>
<evidence type="ECO:0000256" key="8">
    <source>
        <dbReference type="ARBA" id="ARBA00022989"/>
    </source>
</evidence>
<reference evidence="15" key="1">
    <citation type="submission" date="2022-11" db="EMBL/GenBank/DDBJ databases">
        <title>Genome Sequence of Cubamyces cubensis.</title>
        <authorList>
            <person name="Buettner E."/>
        </authorList>
    </citation>
    <scope>NUCLEOTIDE SEQUENCE</scope>
    <source>
        <strain evidence="15">MPL-01</strain>
    </source>
</reference>
<dbReference type="GO" id="GO:0016705">
    <property type="term" value="F:oxidoreductase activity, acting on paired donors, with incorporation or reduction of molecular oxygen"/>
    <property type="evidence" value="ECO:0007669"/>
    <property type="project" value="InterPro"/>
</dbReference>
<evidence type="ECO:0000256" key="5">
    <source>
        <dbReference type="ARBA" id="ARBA00022617"/>
    </source>
</evidence>
<dbReference type="GO" id="GO:0016020">
    <property type="term" value="C:membrane"/>
    <property type="evidence" value="ECO:0007669"/>
    <property type="project" value="UniProtKB-SubCell"/>
</dbReference>
<evidence type="ECO:0000313" key="15">
    <source>
        <dbReference type="EMBL" id="KAJ8474341.1"/>
    </source>
</evidence>
<evidence type="ECO:0000256" key="12">
    <source>
        <dbReference type="ARBA" id="ARBA00023136"/>
    </source>
</evidence>
<evidence type="ECO:0000256" key="6">
    <source>
        <dbReference type="ARBA" id="ARBA00022692"/>
    </source>
</evidence>
<dbReference type="PANTHER" id="PTHR46300">
    <property type="entry name" value="P450, PUTATIVE (EUROFUNG)-RELATED-RELATED"/>
    <property type="match status" value="1"/>
</dbReference>
<dbReference type="InterPro" id="IPR017972">
    <property type="entry name" value="Cyt_P450_CS"/>
</dbReference>
<protein>
    <recommendedName>
        <fullName evidence="17">O-methylsterigmatocystin oxidoreductase</fullName>
    </recommendedName>
</protein>
<evidence type="ECO:0000256" key="1">
    <source>
        <dbReference type="ARBA" id="ARBA00001971"/>
    </source>
</evidence>
<name>A0AAD7X9A3_9APHY</name>
<keyword evidence="10 13" id="KW-0408">Iron</keyword>
<evidence type="ECO:0000256" key="4">
    <source>
        <dbReference type="ARBA" id="ARBA00010617"/>
    </source>
</evidence>
<evidence type="ECO:0000256" key="10">
    <source>
        <dbReference type="ARBA" id="ARBA00023004"/>
    </source>
</evidence>
<dbReference type="PRINTS" id="PR00463">
    <property type="entry name" value="EP450I"/>
</dbReference>
<comment type="similarity">
    <text evidence="4 14">Belongs to the cytochrome P450 family.</text>
</comment>
<keyword evidence="6" id="KW-0812">Transmembrane</keyword>
<dbReference type="Pfam" id="PF00067">
    <property type="entry name" value="p450"/>
    <property type="match status" value="1"/>
</dbReference>
<dbReference type="InterPro" id="IPR001128">
    <property type="entry name" value="Cyt_P450"/>
</dbReference>
<gene>
    <name evidence="15" type="ORF">ONZ51_g7280</name>
</gene>
<keyword evidence="9 14" id="KW-0560">Oxidoreductase</keyword>
<dbReference type="GO" id="GO:0004497">
    <property type="term" value="F:monooxygenase activity"/>
    <property type="evidence" value="ECO:0007669"/>
    <property type="project" value="UniProtKB-KW"/>
</dbReference>
<evidence type="ECO:0000256" key="7">
    <source>
        <dbReference type="ARBA" id="ARBA00022723"/>
    </source>
</evidence>
<comment type="caution">
    <text evidence="15">The sequence shown here is derived from an EMBL/GenBank/DDBJ whole genome shotgun (WGS) entry which is preliminary data.</text>
</comment>
<feature type="binding site" description="axial binding residue" evidence="13">
    <location>
        <position position="389"/>
    </location>
    <ligand>
        <name>heme</name>
        <dbReference type="ChEBI" id="CHEBI:30413"/>
    </ligand>
    <ligandPart>
        <name>Fe</name>
        <dbReference type="ChEBI" id="CHEBI:18248"/>
    </ligandPart>
</feature>
<proteinExistence type="inferred from homology"/>
<evidence type="ECO:0000256" key="14">
    <source>
        <dbReference type="RuleBase" id="RU000461"/>
    </source>
</evidence>
<evidence type="ECO:0000256" key="3">
    <source>
        <dbReference type="ARBA" id="ARBA00005179"/>
    </source>
</evidence>
<accession>A0AAD7X9A3</accession>
<sequence>MGTILRGLSAKYGDVVYLEVFGQPMVLLGTHDAAKDLMERRSSKYSDKPPFVMSYLTGWDWALPVLRYGPWWRRSRRMFHDCFNAGAIIQYRPTQMEAVHRFLSRLLSDPRAFPNHIKHLIASSILRVTYGIDIDKESTPYLTIATEAMATFAATFVPGKYFVEVLPILRYIPWWVPGAQFKKDGKAWKPRVQRLTDTPWGACIAALKEGSAPPSIVAGLMESASHLDEPARSEDIEIAKATSAAAYAGGSDTLYSALMTFFLAMALHPEVQRRAQVELDTVVGPSRLPDFDDAPSLPYITAIMKECMRWRIVLPLGLMHRSTEDDEYRGFYIPEGTFVIPNAWAYTRDPTHYPDPEEFRPERYLKDGEIDPDVLDPGDIAFGYGRRACPGRDFSEAVLRVIMSSVLHAFAISPALDEHGIPLPLEGKMSDGGVLSIPEPFECVIKARSAEVEALIHATSSGA</sequence>
<dbReference type="InterPro" id="IPR050364">
    <property type="entry name" value="Cytochrome_P450_fung"/>
</dbReference>
<keyword evidence="11 14" id="KW-0503">Monooxygenase</keyword>
<dbReference type="AlphaFoldDB" id="A0AAD7X9A3"/>
<keyword evidence="5 13" id="KW-0349">Heme</keyword>
<evidence type="ECO:0000256" key="2">
    <source>
        <dbReference type="ARBA" id="ARBA00004167"/>
    </source>
</evidence>
<dbReference type="PROSITE" id="PS00086">
    <property type="entry name" value="CYTOCHROME_P450"/>
    <property type="match status" value="1"/>
</dbReference>